<dbReference type="SUPFAM" id="SSF53474">
    <property type="entry name" value="alpha/beta-Hydrolases"/>
    <property type="match status" value="1"/>
</dbReference>
<keyword evidence="2" id="KW-0378">Hydrolase</keyword>
<proteinExistence type="predicted"/>
<dbReference type="Pfam" id="PF12697">
    <property type="entry name" value="Abhydrolase_6"/>
    <property type="match status" value="1"/>
</dbReference>
<dbReference type="Gene3D" id="3.40.50.1820">
    <property type="entry name" value="alpha/beta hydrolase"/>
    <property type="match status" value="1"/>
</dbReference>
<evidence type="ECO:0000259" key="1">
    <source>
        <dbReference type="Pfam" id="PF12697"/>
    </source>
</evidence>
<dbReference type="PANTHER" id="PTHR43433">
    <property type="entry name" value="HYDROLASE, ALPHA/BETA FOLD FAMILY PROTEIN"/>
    <property type="match status" value="1"/>
</dbReference>
<gene>
    <name evidence="2" type="ORF">E1293_09375</name>
</gene>
<reference evidence="2 3" key="1">
    <citation type="submission" date="2019-03" db="EMBL/GenBank/DDBJ databases">
        <title>Draft genome sequences of novel Actinobacteria.</title>
        <authorList>
            <person name="Sahin N."/>
            <person name="Ay H."/>
            <person name="Saygin H."/>
        </authorList>
    </citation>
    <scope>NUCLEOTIDE SEQUENCE [LARGE SCALE GENOMIC DNA]</scope>
    <source>
        <strain evidence="2 3">DSM 45941</strain>
    </source>
</reference>
<protein>
    <submittedName>
        <fullName evidence="2">Alpha/beta hydrolase</fullName>
    </submittedName>
</protein>
<dbReference type="OrthoDB" id="63519at2"/>
<organism evidence="2 3">
    <name type="scientific">Actinomadura darangshiensis</name>
    <dbReference type="NCBI Taxonomy" id="705336"/>
    <lineage>
        <taxon>Bacteria</taxon>
        <taxon>Bacillati</taxon>
        <taxon>Actinomycetota</taxon>
        <taxon>Actinomycetes</taxon>
        <taxon>Streptosporangiales</taxon>
        <taxon>Thermomonosporaceae</taxon>
        <taxon>Actinomadura</taxon>
    </lineage>
</organism>
<dbReference type="PANTHER" id="PTHR43433:SF5">
    <property type="entry name" value="AB HYDROLASE-1 DOMAIN-CONTAINING PROTEIN"/>
    <property type="match status" value="1"/>
</dbReference>
<feature type="domain" description="AB hydrolase-1" evidence="1">
    <location>
        <begin position="37"/>
        <end position="244"/>
    </location>
</feature>
<dbReference type="Proteomes" id="UP000295578">
    <property type="component" value="Unassembled WGS sequence"/>
</dbReference>
<dbReference type="RefSeq" id="WP_132195957.1">
    <property type="nucleotide sequence ID" value="NZ_SMKY01000029.1"/>
</dbReference>
<dbReference type="InterPro" id="IPR000073">
    <property type="entry name" value="AB_hydrolase_1"/>
</dbReference>
<sequence length="259" mass="28094">MRTVTSKDGTEIAYDRLGDGPPVVLMGGALNDRATCAPIAELLAPRFTTYNYDRRGRGASGDTPPYSLDREVEDLSRIVDEAAGEAFLFANCTGGMLALEAVARGLPITRLALYEPPYIVDDSHPRLDDAYVRDLDAMIAEGRNGDAVAHFLVKAVGFPPEAVAHFRTIPAWPALEALAPSLRYEAAIAGDNSLPTERVRAVAVPTLVMDGTESPPFQRTAMRELAATLPDVTYRSLEGQNHRLVPELVAPLLEEFFTV</sequence>
<dbReference type="AlphaFoldDB" id="A0A4R5BRB0"/>
<dbReference type="EMBL" id="SMKY01000029">
    <property type="protein sequence ID" value="TDD86514.1"/>
    <property type="molecule type" value="Genomic_DNA"/>
</dbReference>
<accession>A0A4R5BRB0</accession>
<name>A0A4R5BRB0_9ACTN</name>
<comment type="caution">
    <text evidence="2">The sequence shown here is derived from an EMBL/GenBank/DDBJ whole genome shotgun (WGS) entry which is preliminary data.</text>
</comment>
<evidence type="ECO:0000313" key="3">
    <source>
        <dbReference type="Proteomes" id="UP000295578"/>
    </source>
</evidence>
<evidence type="ECO:0000313" key="2">
    <source>
        <dbReference type="EMBL" id="TDD86514.1"/>
    </source>
</evidence>
<dbReference type="InterPro" id="IPR029058">
    <property type="entry name" value="AB_hydrolase_fold"/>
</dbReference>
<dbReference type="InterPro" id="IPR050471">
    <property type="entry name" value="AB_hydrolase"/>
</dbReference>
<dbReference type="GO" id="GO:0016787">
    <property type="term" value="F:hydrolase activity"/>
    <property type="evidence" value="ECO:0007669"/>
    <property type="project" value="UniProtKB-KW"/>
</dbReference>
<keyword evidence="3" id="KW-1185">Reference proteome</keyword>